<dbReference type="EMBL" id="LNIX01000001">
    <property type="protein sequence ID" value="OXA64024.1"/>
    <property type="molecule type" value="Genomic_DNA"/>
</dbReference>
<evidence type="ECO:0000313" key="13">
    <source>
        <dbReference type="Proteomes" id="UP000198287"/>
    </source>
</evidence>
<evidence type="ECO:0000256" key="8">
    <source>
        <dbReference type="ARBA" id="ARBA00023136"/>
    </source>
</evidence>
<dbReference type="InterPro" id="IPR000109">
    <property type="entry name" value="POT_fam"/>
</dbReference>
<organism evidence="12 13">
    <name type="scientific">Folsomia candida</name>
    <name type="common">Springtail</name>
    <dbReference type="NCBI Taxonomy" id="158441"/>
    <lineage>
        <taxon>Eukaryota</taxon>
        <taxon>Metazoa</taxon>
        <taxon>Ecdysozoa</taxon>
        <taxon>Arthropoda</taxon>
        <taxon>Hexapoda</taxon>
        <taxon>Collembola</taxon>
        <taxon>Entomobryomorpha</taxon>
        <taxon>Isotomoidea</taxon>
        <taxon>Isotomidae</taxon>
        <taxon>Proisotominae</taxon>
        <taxon>Folsomia</taxon>
    </lineage>
</organism>
<evidence type="ECO:0000256" key="11">
    <source>
        <dbReference type="SAM" id="Phobius"/>
    </source>
</evidence>
<feature type="transmembrane region" description="Helical" evidence="11">
    <location>
        <begin position="629"/>
        <end position="648"/>
    </location>
</feature>
<evidence type="ECO:0000256" key="10">
    <source>
        <dbReference type="SAM" id="MobiDB-lite"/>
    </source>
</evidence>
<evidence type="ECO:0000256" key="5">
    <source>
        <dbReference type="ARBA" id="ARBA00022856"/>
    </source>
</evidence>
<comment type="similarity">
    <text evidence="2">Belongs to the major facilitator superfamily. Proton-dependent oligopeptide transporter (POT/PTR) (TC 2.A.17) family.</text>
</comment>
<evidence type="ECO:0000256" key="3">
    <source>
        <dbReference type="ARBA" id="ARBA00022448"/>
    </source>
</evidence>
<dbReference type="GO" id="GO:0015031">
    <property type="term" value="P:protein transport"/>
    <property type="evidence" value="ECO:0007669"/>
    <property type="project" value="UniProtKB-KW"/>
</dbReference>
<keyword evidence="8 11" id="KW-0472">Membrane</keyword>
<dbReference type="SUPFAM" id="SSF103473">
    <property type="entry name" value="MFS general substrate transporter"/>
    <property type="match status" value="1"/>
</dbReference>
<feature type="transmembrane region" description="Helical" evidence="11">
    <location>
        <begin position="337"/>
        <end position="355"/>
    </location>
</feature>
<dbReference type="GO" id="GO:0005102">
    <property type="term" value="F:signaling receptor binding"/>
    <property type="evidence" value="ECO:0007669"/>
    <property type="project" value="InterPro"/>
</dbReference>
<protein>
    <recommendedName>
        <fullName evidence="9">Oligopeptide transporter 1</fullName>
    </recommendedName>
</protein>
<keyword evidence="7 11" id="KW-1133">Transmembrane helix</keyword>
<feature type="transmembrane region" description="Helical" evidence="11">
    <location>
        <begin position="173"/>
        <end position="195"/>
    </location>
</feature>
<keyword evidence="6" id="KW-0653">Protein transport</keyword>
<keyword evidence="4 11" id="KW-0812">Transmembrane</keyword>
<keyword evidence="3" id="KW-0813">Transport</keyword>
<feature type="transmembrane region" description="Helical" evidence="11">
    <location>
        <begin position="131"/>
        <end position="153"/>
    </location>
</feature>
<name>A0A226F3M6_FOLCA</name>
<dbReference type="FunFam" id="1.20.1250.20:FF:000049">
    <property type="entry name" value="Solute carrier family 15 member 2"/>
    <property type="match status" value="1"/>
</dbReference>
<dbReference type="SUPFAM" id="SSF51096">
    <property type="entry name" value="delta-Endotoxin (insectocide), middle domain"/>
    <property type="match status" value="1"/>
</dbReference>
<feature type="region of interest" description="Disordered" evidence="10">
    <location>
        <begin position="1"/>
        <end position="26"/>
    </location>
</feature>
<evidence type="ECO:0000256" key="6">
    <source>
        <dbReference type="ARBA" id="ARBA00022927"/>
    </source>
</evidence>
<evidence type="ECO:0000256" key="9">
    <source>
        <dbReference type="ARBA" id="ARBA00078114"/>
    </source>
</evidence>
<evidence type="ECO:0000256" key="2">
    <source>
        <dbReference type="ARBA" id="ARBA00005982"/>
    </source>
</evidence>
<dbReference type="Pfam" id="PF00854">
    <property type="entry name" value="PTR2"/>
    <property type="match status" value="2"/>
</dbReference>
<dbReference type="InterPro" id="IPR036399">
    <property type="entry name" value="Pest_cryst_cen_dom_sf"/>
</dbReference>
<dbReference type="Gene3D" id="1.20.1250.20">
    <property type="entry name" value="MFS general substrate transporter like domains"/>
    <property type="match status" value="2"/>
</dbReference>
<dbReference type="OMA" id="PMFFALY"/>
<evidence type="ECO:0000256" key="7">
    <source>
        <dbReference type="ARBA" id="ARBA00022989"/>
    </source>
</evidence>
<feature type="transmembrane region" description="Helical" evidence="11">
    <location>
        <begin position="697"/>
        <end position="716"/>
    </location>
</feature>
<gene>
    <name evidence="12" type="ORF">Fcan01_02234</name>
</gene>
<evidence type="ECO:0000256" key="4">
    <source>
        <dbReference type="ARBA" id="ARBA00022692"/>
    </source>
</evidence>
<keyword evidence="13" id="KW-1185">Reference proteome</keyword>
<dbReference type="Proteomes" id="UP000198287">
    <property type="component" value="Unassembled WGS sequence"/>
</dbReference>
<reference evidence="12 13" key="1">
    <citation type="submission" date="2015-12" db="EMBL/GenBank/DDBJ databases">
        <title>The genome of Folsomia candida.</title>
        <authorList>
            <person name="Faddeeva A."/>
            <person name="Derks M.F."/>
            <person name="Anvar Y."/>
            <person name="Smit S."/>
            <person name="Van Straalen N."/>
            <person name="Roelofs D."/>
        </authorList>
    </citation>
    <scope>NUCLEOTIDE SEQUENCE [LARGE SCALE GENOMIC DNA]</scope>
    <source>
        <strain evidence="12 13">VU population</strain>
        <tissue evidence="12">Whole body</tissue>
    </source>
</reference>
<dbReference type="GO" id="GO:0016020">
    <property type="term" value="C:membrane"/>
    <property type="evidence" value="ECO:0007669"/>
    <property type="project" value="UniProtKB-SubCell"/>
</dbReference>
<proteinExistence type="inferred from homology"/>
<evidence type="ECO:0000313" key="12">
    <source>
        <dbReference type="EMBL" id="OXA64024.1"/>
    </source>
</evidence>
<dbReference type="PANTHER" id="PTHR11654">
    <property type="entry name" value="OLIGOPEPTIDE TRANSPORTER-RELATED"/>
    <property type="match status" value="1"/>
</dbReference>
<dbReference type="GO" id="GO:0015833">
    <property type="term" value="P:peptide transport"/>
    <property type="evidence" value="ECO:0007669"/>
    <property type="project" value="UniProtKB-KW"/>
</dbReference>
<dbReference type="AlphaFoldDB" id="A0A226F3M6"/>
<feature type="transmembrane region" description="Helical" evidence="11">
    <location>
        <begin position="106"/>
        <end position="125"/>
    </location>
</feature>
<comment type="caution">
    <text evidence="12">The sequence shown here is derived from an EMBL/GenBank/DDBJ whole genome shotgun (WGS) entry which is preliminary data.</text>
</comment>
<comment type="subcellular location">
    <subcellularLocation>
        <location evidence="1">Membrane</location>
        <topology evidence="1">Multi-pass membrane protein</topology>
    </subcellularLocation>
</comment>
<evidence type="ECO:0000256" key="1">
    <source>
        <dbReference type="ARBA" id="ARBA00004141"/>
    </source>
</evidence>
<keyword evidence="5" id="KW-0571">Peptide transport</keyword>
<feature type="transmembrane region" description="Helical" evidence="11">
    <location>
        <begin position="669"/>
        <end position="685"/>
    </location>
</feature>
<feature type="transmembrane region" description="Helical" evidence="11">
    <location>
        <begin position="284"/>
        <end position="302"/>
    </location>
</feature>
<feature type="transmembrane region" description="Helical" evidence="11">
    <location>
        <begin position="367"/>
        <end position="385"/>
    </location>
</feature>
<accession>A0A226F3M6</accession>
<dbReference type="InterPro" id="IPR036259">
    <property type="entry name" value="MFS_trans_sf"/>
</dbReference>
<feature type="compositionally biased region" description="Polar residues" evidence="10">
    <location>
        <begin position="1"/>
        <end position="10"/>
    </location>
</feature>
<feature type="transmembrane region" description="Helical" evidence="11">
    <location>
        <begin position="207"/>
        <end position="226"/>
    </location>
</feature>
<sequence>MSQLDISNLSGLRISPSNEDDLEKDPNEKKIKYPKSVFFIIATELSERFSYYGMRAVLTIYMRNMLNFNEDKATTFYHTFLLMCYGLPIVWGIIADSFWGKYTTIWIVSLIFALGNVILTLSSIPPLNLPAIPLTMIGLFLMALGTSGMKPCVAPFGGEQFKLPAQAKYLQQFFSVFFFAVTVGNMISTIITPVFRRDIQCFGIGCYPLAFGVPSVTMLFAVGVFVSGKSLYKINPPAGNMLVKVVRCITHALVNKKYSDQEKSNWLDYADDKFDAGLINDIKMLLRVLVYYIPIPMFFALYEQLGSRWTLMATRMDGRIGNSSFIIKPDQMQVSNAILMFIFIPIFQALVYPLFRKCRLLKRPLQRMGVGGFIAALSFFVAGIIELQIEKNHYIPPSPSETHLKFVNTLPCPVLMTNNLELDNSTLVIGPENAQIVTFVNTNRLGMTLTLNESCDSLASINNRKWVGEVPLMLGSLQAVFIFVKNNTLVASISATKEDFVKSNEGNAKVRIVINGISNNNIPPLEMITLKSLRGDAATYDMNVIKGSNDFSYTSVSELPPGEYSVVNNFLQNISHIGNSGHSSWAEVGNVDVHTGGSYLYVVHPSYGNLSDSFKLQMIVINTPNEIHMLWLIPQYVLMAWAEILFIVSGMEFSFTQAPKSMKSVLQSLWHLMNAFGNVIVILSAQAKHSHSQATEFFEFAGAMLIDIIIFCLLAMRYKYVEGTTGSIKDRNDNKE</sequence>
<dbReference type="OrthoDB" id="8904098at2759"/>
<dbReference type="GO" id="GO:0022857">
    <property type="term" value="F:transmembrane transporter activity"/>
    <property type="evidence" value="ECO:0007669"/>
    <property type="project" value="InterPro"/>
</dbReference>
<feature type="transmembrane region" description="Helical" evidence="11">
    <location>
        <begin position="75"/>
        <end position="94"/>
    </location>
</feature>